<evidence type="ECO:0000256" key="1">
    <source>
        <dbReference type="SAM" id="MobiDB-lite"/>
    </source>
</evidence>
<name>A0AAW9DP28_ACIAO</name>
<dbReference type="Gene3D" id="1.10.260.40">
    <property type="entry name" value="lambda repressor-like DNA-binding domains"/>
    <property type="match status" value="1"/>
</dbReference>
<dbReference type="InterPro" id="IPR001387">
    <property type="entry name" value="Cro/C1-type_HTH"/>
</dbReference>
<dbReference type="SUPFAM" id="SSF47413">
    <property type="entry name" value="lambda repressor-like DNA-binding domains"/>
    <property type="match status" value="1"/>
</dbReference>
<accession>A0AAW9DP28</accession>
<keyword evidence="4" id="KW-1185">Reference proteome</keyword>
<organism evidence="3 4">
    <name type="scientific">Acidiphilium acidophilum</name>
    <name type="common">Thiobacillus acidophilus</name>
    <dbReference type="NCBI Taxonomy" id="76588"/>
    <lineage>
        <taxon>Bacteria</taxon>
        <taxon>Pseudomonadati</taxon>
        <taxon>Pseudomonadota</taxon>
        <taxon>Alphaproteobacteria</taxon>
        <taxon>Acetobacterales</taxon>
        <taxon>Acidocellaceae</taxon>
        <taxon>Acidiphilium</taxon>
    </lineage>
</organism>
<evidence type="ECO:0000313" key="3">
    <source>
        <dbReference type="EMBL" id="MDX5930480.1"/>
    </source>
</evidence>
<dbReference type="GO" id="GO:0003677">
    <property type="term" value="F:DNA binding"/>
    <property type="evidence" value="ECO:0007669"/>
    <property type="project" value="InterPro"/>
</dbReference>
<evidence type="ECO:0000313" key="4">
    <source>
        <dbReference type="Proteomes" id="UP001279553"/>
    </source>
</evidence>
<feature type="region of interest" description="Disordered" evidence="1">
    <location>
        <begin position="1"/>
        <end position="28"/>
    </location>
</feature>
<proteinExistence type="predicted"/>
<dbReference type="Proteomes" id="UP001279553">
    <property type="component" value="Unassembled WGS sequence"/>
</dbReference>
<reference evidence="3 4" key="1">
    <citation type="submission" date="2023-11" db="EMBL/GenBank/DDBJ databases">
        <title>MicrobeMod: A computational toolkit for identifying prokaryotic methylation and restriction-modification with nanopore sequencing.</title>
        <authorList>
            <person name="Crits-Christoph A."/>
            <person name="Kang S.C."/>
            <person name="Lee H."/>
            <person name="Ostrov N."/>
        </authorList>
    </citation>
    <scope>NUCLEOTIDE SEQUENCE [LARGE SCALE GENOMIC DNA]</scope>
    <source>
        <strain evidence="3 4">DSMZ 700</strain>
    </source>
</reference>
<dbReference type="PROSITE" id="PS50943">
    <property type="entry name" value="HTH_CROC1"/>
    <property type="match status" value="1"/>
</dbReference>
<gene>
    <name evidence="3" type="ORF">SIL87_06860</name>
</gene>
<protein>
    <submittedName>
        <fullName evidence="3">Transcriptional regulator</fullName>
    </submittedName>
</protein>
<dbReference type="AlphaFoldDB" id="A0AAW9DP28"/>
<dbReference type="RefSeq" id="WP_319613425.1">
    <property type="nucleotide sequence ID" value="NZ_JAWXYB010000018.1"/>
</dbReference>
<evidence type="ECO:0000259" key="2">
    <source>
        <dbReference type="PROSITE" id="PS50943"/>
    </source>
</evidence>
<comment type="caution">
    <text evidence="3">The sequence shown here is derived from an EMBL/GenBank/DDBJ whole genome shotgun (WGS) entry which is preliminary data.</text>
</comment>
<sequence length="114" mass="12640">MALKRMTLDEITATPSQRNRAKLDATTEADIRAHTIEDGHDPDAGIPEPPISPQFIRHRLGLSQEAFAARLHIPVATLRNWEQHRVAMDPATISLLRIVAHDPALAFRALEPIG</sequence>
<feature type="domain" description="HTH cro/C1-type" evidence="2">
    <location>
        <begin position="56"/>
        <end position="83"/>
    </location>
</feature>
<dbReference type="EMBL" id="JAWXYB010000018">
    <property type="protein sequence ID" value="MDX5930480.1"/>
    <property type="molecule type" value="Genomic_DNA"/>
</dbReference>
<dbReference type="InterPro" id="IPR010982">
    <property type="entry name" value="Lambda_DNA-bd_dom_sf"/>
</dbReference>
<dbReference type="CDD" id="cd00093">
    <property type="entry name" value="HTH_XRE"/>
    <property type="match status" value="1"/>
</dbReference>